<name>A0A919J7W1_9ACTN</name>
<dbReference type="Proteomes" id="UP000598174">
    <property type="component" value="Unassembled WGS sequence"/>
</dbReference>
<accession>A0A919J7W1</accession>
<organism evidence="1 2">
    <name type="scientific">Paractinoplanes ferrugineus</name>
    <dbReference type="NCBI Taxonomy" id="113564"/>
    <lineage>
        <taxon>Bacteria</taxon>
        <taxon>Bacillati</taxon>
        <taxon>Actinomycetota</taxon>
        <taxon>Actinomycetes</taxon>
        <taxon>Micromonosporales</taxon>
        <taxon>Micromonosporaceae</taxon>
        <taxon>Paractinoplanes</taxon>
    </lineage>
</organism>
<evidence type="ECO:0000313" key="2">
    <source>
        <dbReference type="Proteomes" id="UP000598174"/>
    </source>
</evidence>
<reference evidence="1" key="1">
    <citation type="submission" date="2021-01" db="EMBL/GenBank/DDBJ databases">
        <title>Whole genome shotgun sequence of Actinoplanes ferrugineus NBRC 15555.</title>
        <authorList>
            <person name="Komaki H."/>
            <person name="Tamura T."/>
        </authorList>
    </citation>
    <scope>NUCLEOTIDE SEQUENCE</scope>
    <source>
        <strain evidence="1">NBRC 15555</strain>
    </source>
</reference>
<proteinExistence type="predicted"/>
<protein>
    <submittedName>
        <fullName evidence="1">Uncharacterized protein</fullName>
    </submittedName>
</protein>
<dbReference type="RefSeq" id="WP_203820663.1">
    <property type="nucleotide sequence ID" value="NZ_BAAABP010000015.1"/>
</dbReference>
<sequence>MALEPAYYELIWARAKRHEFRRRFLTGTSVSWLVFLTAPASALAAVIDLQPAIVDEPCRIAALAEQARPGNGASVYAYLRDVPRGYAMPITRVREYPAHPLHVLREQIPDFPQPRGHTVIEDHSSLGAVYDTFTANPPLREMTIQHMSDGSIIDG</sequence>
<evidence type="ECO:0000313" key="1">
    <source>
        <dbReference type="EMBL" id="GIE14259.1"/>
    </source>
</evidence>
<dbReference type="EMBL" id="BOMM01000052">
    <property type="protein sequence ID" value="GIE14259.1"/>
    <property type="molecule type" value="Genomic_DNA"/>
</dbReference>
<dbReference type="AlphaFoldDB" id="A0A919J7W1"/>
<comment type="caution">
    <text evidence="1">The sequence shown here is derived from an EMBL/GenBank/DDBJ whole genome shotgun (WGS) entry which is preliminary data.</text>
</comment>
<gene>
    <name evidence="1" type="ORF">Afe05nite_60990</name>
</gene>
<keyword evidence="2" id="KW-1185">Reference proteome</keyword>